<reference evidence="2 3" key="1">
    <citation type="submission" date="2024-01" db="EMBL/GenBank/DDBJ databases">
        <title>Genome assemblies of Stephania.</title>
        <authorList>
            <person name="Yang L."/>
        </authorList>
    </citation>
    <scope>NUCLEOTIDE SEQUENCE [LARGE SCALE GENOMIC DNA]</scope>
    <source>
        <strain evidence="2">JXDWG</strain>
        <tissue evidence="2">Leaf</tissue>
    </source>
</reference>
<evidence type="ECO:0000256" key="1">
    <source>
        <dbReference type="SAM" id="MobiDB-lite"/>
    </source>
</evidence>
<protein>
    <submittedName>
        <fullName evidence="2">Uncharacterized protein</fullName>
    </submittedName>
</protein>
<evidence type="ECO:0000313" key="3">
    <source>
        <dbReference type="Proteomes" id="UP001419268"/>
    </source>
</evidence>
<name>A0AAP0IMR8_9MAGN</name>
<organism evidence="2 3">
    <name type="scientific">Stephania cephalantha</name>
    <dbReference type="NCBI Taxonomy" id="152367"/>
    <lineage>
        <taxon>Eukaryota</taxon>
        <taxon>Viridiplantae</taxon>
        <taxon>Streptophyta</taxon>
        <taxon>Embryophyta</taxon>
        <taxon>Tracheophyta</taxon>
        <taxon>Spermatophyta</taxon>
        <taxon>Magnoliopsida</taxon>
        <taxon>Ranunculales</taxon>
        <taxon>Menispermaceae</taxon>
        <taxon>Menispermoideae</taxon>
        <taxon>Cissampelideae</taxon>
        <taxon>Stephania</taxon>
    </lineage>
</organism>
<comment type="caution">
    <text evidence="2">The sequence shown here is derived from an EMBL/GenBank/DDBJ whole genome shotgun (WGS) entry which is preliminary data.</text>
</comment>
<keyword evidence="3" id="KW-1185">Reference proteome</keyword>
<proteinExistence type="predicted"/>
<evidence type="ECO:0000313" key="2">
    <source>
        <dbReference type="EMBL" id="KAK9118302.1"/>
    </source>
</evidence>
<dbReference type="EMBL" id="JBBNAG010000007">
    <property type="protein sequence ID" value="KAK9118302.1"/>
    <property type="molecule type" value="Genomic_DNA"/>
</dbReference>
<sequence length="51" mass="5754">MEDGESRNGTGMENLNGDGGGDGRKSYTHTGTITKMEKKIYPRILMRNLHW</sequence>
<feature type="region of interest" description="Disordered" evidence="1">
    <location>
        <begin position="1"/>
        <end position="31"/>
    </location>
</feature>
<dbReference type="Proteomes" id="UP001419268">
    <property type="component" value="Unassembled WGS sequence"/>
</dbReference>
<accession>A0AAP0IMR8</accession>
<gene>
    <name evidence="2" type="ORF">Scep_016395</name>
</gene>
<dbReference type="AlphaFoldDB" id="A0AAP0IMR8"/>